<evidence type="ECO:0000256" key="4">
    <source>
        <dbReference type="ARBA" id="ARBA00022454"/>
    </source>
</evidence>
<dbReference type="CDD" id="cd22647">
    <property type="entry name" value="CTF3_NTD_HEAT"/>
    <property type="match status" value="1"/>
</dbReference>
<dbReference type="PANTHER" id="PTHR48208:SF2">
    <property type="entry name" value="CENTROMERE PROTEIN I"/>
    <property type="match status" value="1"/>
</dbReference>
<comment type="caution">
    <text evidence="7">The sequence shown here is derived from an EMBL/GenBank/DDBJ whole genome shotgun (WGS) entry which is preliminary data.</text>
</comment>
<keyword evidence="6" id="KW-0137">Centromere</keyword>
<dbReference type="GO" id="GO:0000070">
    <property type="term" value="P:mitotic sister chromatid segregation"/>
    <property type="evidence" value="ECO:0007669"/>
    <property type="project" value="TreeGrafter"/>
</dbReference>
<evidence type="ECO:0000313" key="8">
    <source>
        <dbReference type="Proteomes" id="UP000777438"/>
    </source>
</evidence>
<organism evidence="7 8">
    <name type="scientific">Thelonectria olida</name>
    <dbReference type="NCBI Taxonomy" id="1576542"/>
    <lineage>
        <taxon>Eukaryota</taxon>
        <taxon>Fungi</taxon>
        <taxon>Dikarya</taxon>
        <taxon>Ascomycota</taxon>
        <taxon>Pezizomycotina</taxon>
        <taxon>Sordariomycetes</taxon>
        <taxon>Hypocreomycetidae</taxon>
        <taxon>Hypocreales</taxon>
        <taxon>Nectriaceae</taxon>
        <taxon>Thelonectria</taxon>
    </lineage>
</organism>
<dbReference type="InterPro" id="IPR012485">
    <property type="entry name" value="CENP-I"/>
</dbReference>
<evidence type="ECO:0000256" key="1">
    <source>
        <dbReference type="ARBA" id="ARBA00004123"/>
    </source>
</evidence>
<evidence type="ECO:0000256" key="6">
    <source>
        <dbReference type="ARBA" id="ARBA00023328"/>
    </source>
</evidence>
<evidence type="ECO:0000256" key="5">
    <source>
        <dbReference type="ARBA" id="ARBA00023242"/>
    </source>
</evidence>
<dbReference type="GO" id="GO:0000939">
    <property type="term" value="C:inner kinetochore"/>
    <property type="evidence" value="ECO:0007669"/>
    <property type="project" value="TreeGrafter"/>
</dbReference>
<dbReference type="EMBL" id="JAGPYM010000007">
    <property type="protein sequence ID" value="KAH6892114.1"/>
    <property type="molecule type" value="Genomic_DNA"/>
</dbReference>
<comment type="similarity">
    <text evidence="3">Belongs to the CENP-I/CTF3 family.</text>
</comment>
<dbReference type="AlphaFoldDB" id="A0A9P8W9N4"/>
<name>A0A9P8W9N4_9HYPO</name>
<dbReference type="GO" id="GO:0005634">
    <property type="term" value="C:nucleus"/>
    <property type="evidence" value="ECO:0007669"/>
    <property type="project" value="UniProtKB-SubCell"/>
</dbReference>
<dbReference type="GO" id="GO:0034080">
    <property type="term" value="P:CENP-A containing chromatin assembly"/>
    <property type="evidence" value="ECO:0007669"/>
    <property type="project" value="TreeGrafter"/>
</dbReference>
<accession>A0A9P8W9N4</accession>
<keyword evidence="4" id="KW-0158">Chromosome</keyword>
<gene>
    <name evidence="7" type="ORF">B0T10DRAFT_559708</name>
</gene>
<evidence type="ECO:0000313" key="7">
    <source>
        <dbReference type="EMBL" id="KAH6892114.1"/>
    </source>
</evidence>
<dbReference type="OrthoDB" id="6347512at2759"/>
<sequence>MAPAHDEIRLLVDSIVEASRLPAKARTSNIKPTVANLTSLIYEWGLLPDTLDELITLIVKPSHLDQASLSAIVRNLYPATPVSPDIVLRVVSSLGHGKIKPSLTLQAGLLRWLVMVYHALESPQVLYQAYPVLFNMLDTAATRPHLTHLIALITRRKHVRPFRIQALLNLSRQAGNDPGLIGLLRVFKEYYPEVIVGDAVRGKASAFKHPDQQWRQRLDEIQESYMQHTSEGLSRPLDGFRVHRPITRSQRNKIIPLVHTSHANEDSVTLEEIENTTGFVKNLEKIELPSQLVAVLADPLLQKLLVLRPSDDSDQRIANWLNSALQDVLDGDADEGTLFDLLDILQEYVVSTKKLPSLLLNFFARFLPLWNGSGRRDVLFKILSYVPMRSFPELYEHIFKPLENATLDNTPESQMALLSLYTNVLRHWTVILQSTSAVPDAASTTISSLGDHVDSLTLTLAQTSPTITAWSAILEFHEQKVRLVSHDLLKNYIRIGLPPPSLVYILLFSNSLAIVSRLCDMLAHYRKGFDIAMQTKARHDGSNRVDTATYSRTYVNLYNGFLMDICNFFWRGRAFTTTDTNSLGCMVPRRLVPVLTTYVSSVDRTFALESLFGLSYSPVLCLQSIQVVRRLEDIAVDKGELIRTRHAGPVTQDSLTRLSTSGGINVLWKDYRVDVLATLSASELPGITELLKNTMKVVKTLMEGKNTQSSTQVSMLS</sequence>
<protein>
    <submittedName>
        <fullName evidence="7">Mis6-domain-containing protein</fullName>
    </submittedName>
</protein>
<dbReference type="Pfam" id="PF07778">
    <property type="entry name" value="CENP-I"/>
    <property type="match status" value="1"/>
</dbReference>
<comment type="subcellular location">
    <subcellularLocation>
        <location evidence="2">Chromosome</location>
        <location evidence="2">Centromere</location>
    </subcellularLocation>
    <subcellularLocation>
        <location evidence="1">Nucleus</location>
    </subcellularLocation>
</comment>
<proteinExistence type="inferred from homology"/>
<keyword evidence="8" id="KW-1185">Reference proteome</keyword>
<dbReference type="Proteomes" id="UP000777438">
    <property type="component" value="Unassembled WGS sequence"/>
</dbReference>
<evidence type="ECO:0000256" key="2">
    <source>
        <dbReference type="ARBA" id="ARBA00004584"/>
    </source>
</evidence>
<reference evidence="7 8" key="1">
    <citation type="journal article" date="2021" name="Nat. Commun.">
        <title>Genetic determinants of endophytism in the Arabidopsis root mycobiome.</title>
        <authorList>
            <person name="Mesny F."/>
            <person name="Miyauchi S."/>
            <person name="Thiergart T."/>
            <person name="Pickel B."/>
            <person name="Atanasova L."/>
            <person name="Karlsson M."/>
            <person name="Huettel B."/>
            <person name="Barry K.W."/>
            <person name="Haridas S."/>
            <person name="Chen C."/>
            <person name="Bauer D."/>
            <person name="Andreopoulos W."/>
            <person name="Pangilinan J."/>
            <person name="LaButti K."/>
            <person name="Riley R."/>
            <person name="Lipzen A."/>
            <person name="Clum A."/>
            <person name="Drula E."/>
            <person name="Henrissat B."/>
            <person name="Kohler A."/>
            <person name="Grigoriev I.V."/>
            <person name="Martin F.M."/>
            <person name="Hacquard S."/>
        </authorList>
    </citation>
    <scope>NUCLEOTIDE SEQUENCE [LARGE SCALE GENOMIC DNA]</scope>
    <source>
        <strain evidence="7 8">MPI-CAGE-CH-0241</strain>
    </source>
</reference>
<evidence type="ECO:0000256" key="3">
    <source>
        <dbReference type="ARBA" id="ARBA00005470"/>
    </source>
</evidence>
<dbReference type="PANTHER" id="PTHR48208">
    <property type="entry name" value="CENTROMERE PROTEIN I"/>
    <property type="match status" value="1"/>
</dbReference>
<keyword evidence="5" id="KW-0539">Nucleus</keyword>